<feature type="transmembrane region" description="Helical" evidence="1">
    <location>
        <begin position="7"/>
        <end position="23"/>
    </location>
</feature>
<dbReference type="EMBL" id="VLXZ01000007">
    <property type="protein sequence ID" value="TSB46111.1"/>
    <property type="molecule type" value="Genomic_DNA"/>
</dbReference>
<dbReference type="Proteomes" id="UP000318521">
    <property type="component" value="Unassembled WGS sequence"/>
</dbReference>
<keyword evidence="1" id="KW-0812">Transmembrane</keyword>
<dbReference type="RefSeq" id="WP_143849005.1">
    <property type="nucleotide sequence ID" value="NZ_VLXZ01000007.1"/>
</dbReference>
<dbReference type="AlphaFoldDB" id="A0A553ZXD2"/>
<keyword evidence="1" id="KW-1133">Transmembrane helix</keyword>
<evidence type="ECO:0000313" key="3">
    <source>
        <dbReference type="Proteomes" id="UP000318521"/>
    </source>
</evidence>
<proteinExistence type="predicted"/>
<accession>A0A553ZXD2</accession>
<evidence type="ECO:0000256" key="1">
    <source>
        <dbReference type="SAM" id="Phobius"/>
    </source>
</evidence>
<reference evidence="2 3" key="1">
    <citation type="submission" date="2019-07" db="EMBL/GenBank/DDBJ databases">
        <authorList>
            <person name="Park Y.J."/>
            <person name="Jeong S.E."/>
            <person name="Jung H.S."/>
        </authorList>
    </citation>
    <scope>NUCLEOTIDE SEQUENCE [LARGE SCALE GENOMIC DNA]</scope>
    <source>
        <strain evidence="3">P16(2019)</strain>
    </source>
</reference>
<name>A0A553ZXD2_9BACI</name>
<organism evidence="2 3">
    <name type="scientific">Alkalicoccobacillus porphyridii</name>
    <dbReference type="NCBI Taxonomy" id="2597270"/>
    <lineage>
        <taxon>Bacteria</taxon>
        <taxon>Bacillati</taxon>
        <taxon>Bacillota</taxon>
        <taxon>Bacilli</taxon>
        <taxon>Bacillales</taxon>
        <taxon>Bacillaceae</taxon>
        <taxon>Alkalicoccobacillus</taxon>
    </lineage>
</organism>
<evidence type="ECO:0000313" key="2">
    <source>
        <dbReference type="EMBL" id="TSB46111.1"/>
    </source>
</evidence>
<gene>
    <name evidence="2" type="ORF">FN960_12150</name>
</gene>
<protein>
    <submittedName>
        <fullName evidence="2">Uncharacterized protein</fullName>
    </submittedName>
</protein>
<dbReference type="OrthoDB" id="9977010at2"/>
<sequence length="62" mass="7145">MTKIQMAQVGAILLLIGFMFYTVQSGNRMLALFIPIAALNILLWILRQVERKKDRDHKQSAE</sequence>
<comment type="caution">
    <text evidence="2">The sequence shown here is derived from an EMBL/GenBank/DDBJ whole genome shotgun (WGS) entry which is preliminary data.</text>
</comment>
<feature type="transmembrane region" description="Helical" evidence="1">
    <location>
        <begin position="29"/>
        <end position="46"/>
    </location>
</feature>
<keyword evidence="3" id="KW-1185">Reference proteome</keyword>
<keyword evidence="1" id="KW-0472">Membrane</keyword>